<dbReference type="GO" id="GO:1990380">
    <property type="term" value="F:K48-linked deubiquitinase activity"/>
    <property type="evidence" value="ECO:0007669"/>
    <property type="project" value="InterPro"/>
</dbReference>
<dbReference type="Pfam" id="PF04424">
    <property type="entry name" value="MINDY_DUB"/>
    <property type="match status" value="1"/>
</dbReference>
<dbReference type="InterPro" id="IPR007518">
    <property type="entry name" value="MINDY"/>
</dbReference>
<evidence type="ECO:0000313" key="3">
    <source>
        <dbReference type="EMBL" id="SZX65332.1"/>
    </source>
</evidence>
<gene>
    <name evidence="3" type="ORF">BQ4739_LOCUS5770</name>
</gene>
<dbReference type="GO" id="GO:0071108">
    <property type="term" value="P:protein K48-linked deubiquitination"/>
    <property type="evidence" value="ECO:0007669"/>
    <property type="project" value="TreeGrafter"/>
</dbReference>
<dbReference type="PANTHER" id="PTHR18063">
    <property type="entry name" value="NF-E2 INDUCIBLE PROTEIN"/>
    <property type="match status" value="1"/>
</dbReference>
<feature type="region of interest" description="Disordered" evidence="1">
    <location>
        <begin position="337"/>
        <end position="371"/>
    </location>
</feature>
<feature type="region of interest" description="Disordered" evidence="1">
    <location>
        <begin position="566"/>
        <end position="599"/>
    </location>
</feature>
<feature type="domain" description="MINDY deubiquitinase" evidence="2">
    <location>
        <begin position="5"/>
        <end position="467"/>
    </location>
</feature>
<feature type="compositionally biased region" description="Low complexity" evidence="1">
    <location>
        <begin position="567"/>
        <end position="599"/>
    </location>
</feature>
<feature type="region of interest" description="Disordered" evidence="1">
    <location>
        <begin position="515"/>
        <end position="545"/>
    </location>
</feature>
<feature type="compositionally biased region" description="Low complexity" evidence="1">
    <location>
        <begin position="637"/>
        <end position="672"/>
    </location>
</feature>
<dbReference type="PANTHER" id="PTHR18063:SF6">
    <property type="entry name" value="UBIQUITIN CARBOXYL-TERMINAL HYDROLASE"/>
    <property type="match status" value="1"/>
</dbReference>
<feature type="region of interest" description="Disordered" evidence="1">
    <location>
        <begin position="187"/>
        <end position="221"/>
    </location>
</feature>
<evidence type="ECO:0000259" key="2">
    <source>
        <dbReference type="Pfam" id="PF04424"/>
    </source>
</evidence>
<keyword evidence="4" id="KW-1185">Reference proteome</keyword>
<dbReference type="GO" id="GO:0016807">
    <property type="term" value="F:cysteine-type carboxypeptidase activity"/>
    <property type="evidence" value="ECO:0007669"/>
    <property type="project" value="TreeGrafter"/>
</dbReference>
<evidence type="ECO:0000313" key="4">
    <source>
        <dbReference type="Proteomes" id="UP000256970"/>
    </source>
</evidence>
<proteinExistence type="predicted"/>
<dbReference type="GO" id="GO:0004843">
    <property type="term" value="F:cysteine-type deubiquitinase activity"/>
    <property type="evidence" value="ECO:0007669"/>
    <property type="project" value="InterPro"/>
</dbReference>
<sequence length="697" mass="74262">MGDSSYVVKRIDFFGRQVKICMQNKNGPCPLLAIANVLSLRNELKLPAGVRDITQSDLITSIVDLLLERSKAFEGSAPHAADYARNVNDVFPVLQKLTTGIDVNVKFHNAHAFEPTPEVAVFDLLGIPLLHGWLVDPQDAQTAAVFGTRSYNELMEVLLLGLDEAEVEALSAGPLRNLSISHGSFSQAHQHALEQQQQQHALEQQQQALEQQQQQQQHMPPVAEGAVEPLMDLQEQQQQQQVAAAGLDQALPQLPQISTSSSSTSNGVHASSSSSAAAAADVAADAAAGSAEDVVIEELVEEMLLHVCCDVAPSRIELGDSPTRSTSMTRKLAFEGAGPSRLGVGSGNNSGSSKPAGTETRAGAVGASAAAGDQKQQQQLVDAHVVRGFMESHCSQLTPYGLATLASSLKEHQLAVFFRNNHFNTLFAFEGAVFLLVTDAGYEREPDIVWERLDSVNGDTTFCTGAFSPFVPHRDPDTLSYSQVAAAGAAGEVPAAMTDLDAAIAASLAAESGGGGGYEQALQHQQQQHQKLLGHAAAAAAGHDSHEDADFALALQLQLQEEEEAARIQAQRQQRQQQQQQQGSGSAQQQQQAAAAPGLGLQQQADSLAASIRQMGRRIAGGVDRAASNLQQQAAQFSAQQGYQQPAMAAAGGAPQHQQHMQQQRQQQQPRRGSASCGTHGTGRRRAQQQEEKCSIM</sequence>
<evidence type="ECO:0000256" key="1">
    <source>
        <dbReference type="SAM" id="MobiDB-lite"/>
    </source>
</evidence>
<feature type="region of interest" description="Disordered" evidence="1">
    <location>
        <begin position="637"/>
        <end position="697"/>
    </location>
</feature>
<dbReference type="GO" id="GO:0005829">
    <property type="term" value="C:cytosol"/>
    <property type="evidence" value="ECO:0007669"/>
    <property type="project" value="TreeGrafter"/>
</dbReference>
<dbReference type="GO" id="GO:0071944">
    <property type="term" value="C:cell periphery"/>
    <property type="evidence" value="ECO:0007669"/>
    <property type="project" value="TreeGrafter"/>
</dbReference>
<accession>A0A383VKS2</accession>
<dbReference type="AlphaFoldDB" id="A0A383VKS2"/>
<feature type="compositionally biased region" description="Low complexity" evidence="1">
    <location>
        <begin position="187"/>
        <end position="218"/>
    </location>
</feature>
<reference evidence="3 4" key="1">
    <citation type="submission" date="2016-10" db="EMBL/GenBank/DDBJ databases">
        <authorList>
            <person name="Cai Z."/>
        </authorList>
    </citation>
    <scope>NUCLEOTIDE SEQUENCE [LARGE SCALE GENOMIC DNA]</scope>
</reference>
<feature type="compositionally biased region" description="Low complexity" evidence="1">
    <location>
        <begin position="362"/>
        <end position="371"/>
    </location>
</feature>
<name>A0A383VKS2_TETOB</name>
<feature type="compositionally biased region" description="Basic and acidic residues" evidence="1">
    <location>
        <begin position="688"/>
        <end position="697"/>
    </location>
</feature>
<feature type="compositionally biased region" description="Low complexity" evidence="1">
    <location>
        <begin position="519"/>
        <end position="542"/>
    </location>
</feature>
<dbReference type="STRING" id="3088.A0A383VKS2"/>
<dbReference type="EMBL" id="FNXT01000617">
    <property type="protein sequence ID" value="SZX65332.1"/>
    <property type="molecule type" value="Genomic_DNA"/>
</dbReference>
<dbReference type="InterPro" id="IPR033979">
    <property type="entry name" value="MINDY_domain"/>
</dbReference>
<protein>
    <recommendedName>
        <fullName evidence="2">MINDY deubiquitinase domain-containing protein</fullName>
    </recommendedName>
</protein>
<dbReference type="Proteomes" id="UP000256970">
    <property type="component" value="Unassembled WGS sequence"/>
</dbReference>
<organism evidence="3 4">
    <name type="scientific">Tetradesmus obliquus</name>
    <name type="common">Green alga</name>
    <name type="synonym">Acutodesmus obliquus</name>
    <dbReference type="NCBI Taxonomy" id="3088"/>
    <lineage>
        <taxon>Eukaryota</taxon>
        <taxon>Viridiplantae</taxon>
        <taxon>Chlorophyta</taxon>
        <taxon>core chlorophytes</taxon>
        <taxon>Chlorophyceae</taxon>
        <taxon>CS clade</taxon>
        <taxon>Sphaeropleales</taxon>
        <taxon>Scenedesmaceae</taxon>
        <taxon>Tetradesmus</taxon>
    </lineage>
</organism>